<reference evidence="1 2" key="1">
    <citation type="submission" date="2017-06" db="EMBL/GenBank/DDBJ databases">
        <authorList>
            <person name="Kim H.J."/>
            <person name="Triplett B.A."/>
        </authorList>
    </citation>
    <scope>NUCLEOTIDE SEQUENCE [LARGE SCALE GENOMIC DNA]</scope>
    <source>
        <strain evidence="1 2">SCA</strain>
    </source>
</reference>
<organism evidence="1 2">
    <name type="scientific">Anaerovirgula multivorans</name>
    <dbReference type="NCBI Taxonomy" id="312168"/>
    <lineage>
        <taxon>Bacteria</taxon>
        <taxon>Bacillati</taxon>
        <taxon>Bacillota</taxon>
        <taxon>Clostridia</taxon>
        <taxon>Peptostreptococcales</taxon>
        <taxon>Natronincolaceae</taxon>
        <taxon>Anaerovirgula</taxon>
    </lineage>
</organism>
<proteinExistence type="predicted"/>
<dbReference type="OrthoDB" id="3035256at2"/>
<keyword evidence="2" id="KW-1185">Reference proteome</keyword>
<protein>
    <submittedName>
        <fullName evidence="1">Uncharacterized protein</fullName>
    </submittedName>
</protein>
<name>A0A239H950_9FIRM</name>
<accession>A0A239H950</accession>
<dbReference type="AlphaFoldDB" id="A0A239H950"/>
<gene>
    <name evidence="1" type="ORF">SAMN05446037_102058</name>
</gene>
<evidence type="ECO:0000313" key="2">
    <source>
        <dbReference type="Proteomes" id="UP000198304"/>
    </source>
</evidence>
<sequence>MAKANNPRLQAQVTPELKEITDKMLEHLDMSQAQFFEKYLPALFLAIDRGKYLELLETVYGNEELNRLIKTSERLG</sequence>
<dbReference type="RefSeq" id="WP_089284105.1">
    <property type="nucleotide sequence ID" value="NZ_FZOJ01000020.1"/>
</dbReference>
<evidence type="ECO:0000313" key="1">
    <source>
        <dbReference type="EMBL" id="SNS77343.1"/>
    </source>
</evidence>
<dbReference type="EMBL" id="FZOJ01000020">
    <property type="protein sequence ID" value="SNS77343.1"/>
    <property type="molecule type" value="Genomic_DNA"/>
</dbReference>
<dbReference type="Proteomes" id="UP000198304">
    <property type="component" value="Unassembled WGS sequence"/>
</dbReference>